<dbReference type="PANTHER" id="PTHR12243">
    <property type="entry name" value="MADF DOMAIN TRANSCRIPTION FACTOR"/>
    <property type="match status" value="1"/>
</dbReference>
<dbReference type="AlphaFoldDB" id="A0A8J2QJ17"/>
<dbReference type="SUPFAM" id="SSF46689">
    <property type="entry name" value="Homeodomain-like"/>
    <property type="match status" value="1"/>
</dbReference>
<reference evidence="6" key="1">
    <citation type="submission" date="2021-09" db="EMBL/GenBank/DDBJ databases">
        <authorList>
            <person name="Martin H S."/>
        </authorList>
    </citation>
    <scope>NUCLEOTIDE SEQUENCE</scope>
</reference>
<name>A0A8J2QJ17_9NEOP</name>
<gene>
    <name evidence="6" type="ORF">DCHRY22_LOCUS2582</name>
</gene>
<dbReference type="GO" id="GO:0006357">
    <property type="term" value="P:regulation of transcription by RNA polymerase II"/>
    <property type="evidence" value="ECO:0007669"/>
    <property type="project" value="TreeGrafter"/>
</dbReference>
<feature type="domain" description="MADF" evidence="4">
    <location>
        <begin position="73"/>
        <end position="155"/>
    </location>
</feature>
<evidence type="ECO:0000313" key="6">
    <source>
        <dbReference type="EMBL" id="CAG9561001.1"/>
    </source>
</evidence>
<dbReference type="Pfam" id="PF05225">
    <property type="entry name" value="HTH_psq"/>
    <property type="match status" value="1"/>
</dbReference>
<dbReference type="InterPro" id="IPR006578">
    <property type="entry name" value="MADF-dom"/>
</dbReference>
<evidence type="ECO:0000259" key="5">
    <source>
        <dbReference type="PROSITE" id="PS51031"/>
    </source>
</evidence>
<dbReference type="PANTHER" id="PTHR12243:SF60">
    <property type="entry name" value="SI:CH211-15D5.12-RELATED"/>
    <property type="match status" value="1"/>
</dbReference>
<dbReference type="InterPro" id="IPR009057">
    <property type="entry name" value="Homeodomain-like_sf"/>
</dbReference>
<evidence type="ECO:0000313" key="7">
    <source>
        <dbReference type="Proteomes" id="UP000789524"/>
    </source>
</evidence>
<feature type="region of interest" description="Disordered" evidence="3">
    <location>
        <begin position="199"/>
        <end position="218"/>
    </location>
</feature>
<dbReference type="Gene3D" id="1.10.10.60">
    <property type="entry name" value="Homeodomain-like"/>
    <property type="match status" value="1"/>
</dbReference>
<sequence>MVRTRKKRRLRLSWSMEDMKQAIDAVLSKAVGCRKSSRLYNIPQTTLERYIVKIRKGEVRLDSTPVNMKSEIRLVQEIEKFECLYNNFLSEYNRKDLTKVAWAQVSSSTELSVAECKHKWKNIKSSLYRSLKPSKNPKKPYYLMPYLQFLIPFLRPNNNLEQKDEPNTSKETDIFICSVKSENEGQLICDTIKSEIISDEDSEQSLPNKRKRKEDNNDIKRQEIEITYDNSSIPTSDSPRTVCETMRYFLLSLLPEFETMSEDQIRQFKIKVMMDIDDIKSNGIIVKSLSDPSLNHLQKRLINLLSKNLEKS</sequence>
<dbReference type="GO" id="GO:0003677">
    <property type="term" value="F:DNA binding"/>
    <property type="evidence" value="ECO:0007669"/>
    <property type="project" value="InterPro"/>
</dbReference>
<comment type="caution">
    <text evidence="6">The sequence shown here is derived from an EMBL/GenBank/DDBJ whole genome shotgun (WGS) entry which is preliminary data.</text>
</comment>
<dbReference type="SMART" id="SM00595">
    <property type="entry name" value="MADF"/>
    <property type="match status" value="1"/>
</dbReference>
<dbReference type="Pfam" id="PF02944">
    <property type="entry name" value="BESS"/>
    <property type="match status" value="1"/>
</dbReference>
<dbReference type="InterPro" id="IPR039353">
    <property type="entry name" value="TF_Adf1"/>
</dbReference>
<evidence type="ECO:0000259" key="4">
    <source>
        <dbReference type="PROSITE" id="PS51029"/>
    </source>
</evidence>
<organism evidence="6 7">
    <name type="scientific">Danaus chrysippus</name>
    <name type="common">African queen</name>
    <dbReference type="NCBI Taxonomy" id="151541"/>
    <lineage>
        <taxon>Eukaryota</taxon>
        <taxon>Metazoa</taxon>
        <taxon>Ecdysozoa</taxon>
        <taxon>Arthropoda</taxon>
        <taxon>Hexapoda</taxon>
        <taxon>Insecta</taxon>
        <taxon>Pterygota</taxon>
        <taxon>Neoptera</taxon>
        <taxon>Endopterygota</taxon>
        <taxon>Lepidoptera</taxon>
        <taxon>Glossata</taxon>
        <taxon>Ditrysia</taxon>
        <taxon>Papilionoidea</taxon>
        <taxon>Nymphalidae</taxon>
        <taxon>Danainae</taxon>
        <taxon>Danaini</taxon>
        <taxon>Danaina</taxon>
        <taxon>Danaus</taxon>
        <taxon>Anosia</taxon>
    </lineage>
</organism>
<keyword evidence="7" id="KW-1185">Reference proteome</keyword>
<dbReference type="GO" id="GO:0005634">
    <property type="term" value="C:nucleus"/>
    <property type="evidence" value="ECO:0007669"/>
    <property type="project" value="UniProtKB-SubCell"/>
</dbReference>
<dbReference type="PROSITE" id="PS51029">
    <property type="entry name" value="MADF"/>
    <property type="match status" value="1"/>
</dbReference>
<dbReference type="EMBL" id="CAKASE010000046">
    <property type="protein sequence ID" value="CAG9561001.1"/>
    <property type="molecule type" value="Genomic_DNA"/>
</dbReference>
<evidence type="ECO:0000256" key="3">
    <source>
        <dbReference type="SAM" id="MobiDB-lite"/>
    </source>
</evidence>
<dbReference type="PROSITE" id="PS51031">
    <property type="entry name" value="BESS"/>
    <property type="match status" value="1"/>
</dbReference>
<evidence type="ECO:0000256" key="2">
    <source>
        <dbReference type="PROSITE-ProRule" id="PRU00371"/>
    </source>
</evidence>
<dbReference type="InterPro" id="IPR007889">
    <property type="entry name" value="HTH_Psq"/>
</dbReference>
<comment type="subcellular location">
    <subcellularLocation>
        <location evidence="1 2">Nucleus</location>
    </subcellularLocation>
</comment>
<accession>A0A8J2QJ17</accession>
<dbReference type="InterPro" id="IPR004210">
    <property type="entry name" value="BESS_motif"/>
</dbReference>
<dbReference type="Pfam" id="PF10545">
    <property type="entry name" value="MADF_DNA_bdg"/>
    <property type="match status" value="1"/>
</dbReference>
<dbReference type="OrthoDB" id="6147983at2759"/>
<feature type="domain" description="BESS" evidence="5">
    <location>
        <begin position="243"/>
        <end position="282"/>
    </location>
</feature>
<evidence type="ECO:0000256" key="1">
    <source>
        <dbReference type="ARBA" id="ARBA00004123"/>
    </source>
</evidence>
<protein>
    <submittedName>
        <fullName evidence="6">(African queen) hypothetical protein</fullName>
    </submittedName>
</protein>
<keyword evidence="2" id="KW-0539">Nucleus</keyword>
<proteinExistence type="predicted"/>
<dbReference type="GO" id="GO:0005667">
    <property type="term" value="C:transcription regulator complex"/>
    <property type="evidence" value="ECO:0007669"/>
    <property type="project" value="TreeGrafter"/>
</dbReference>
<dbReference type="Proteomes" id="UP000789524">
    <property type="component" value="Unassembled WGS sequence"/>
</dbReference>